<proteinExistence type="predicted"/>
<dbReference type="EMBL" id="MCAS01000034">
    <property type="protein sequence ID" value="RKF38255.1"/>
    <property type="molecule type" value="Genomic_DNA"/>
</dbReference>
<protein>
    <submittedName>
        <fullName evidence="2">DNA-binding protein</fullName>
    </submittedName>
</protein>
<keyword evidence="2" id="KW-0238">DNA-binding</keyword>
<dbReference type="Proteomes" id="UP000283709">
    <property type="component" value="Unassembled WGS sequence"/>
</dbReference>
<name>A0A3R7HED5_9BURK</name>
<dbReference type="InterPro" id="IPR041657">
    <property type="entry name" value="HTH_17"/>
</dbReference>
<gene>
    <name evidence="2" type="ORF">BCY88_07320</name>
</gene>
<dbReference type="RefSeq" id="WP_120347260.1">
    <property type="nucleotide sequence ID" value="NZ_MCAS01000034.1"/>
</dbReference>
<evidence type="ECO:0000313" key="2">
    <source>
        <dbReference type="EMBL" id="RKF38255.1"/>
    </source>
</evidence>
<sequence length="141" mass="15406">MLDAFYTVDEAADHLRLHPKTILRFIRTGRLRATRAGRAYRILRVDLETFAGVPPEPGRKPAAARATCVVDVPDASPALHQYVARSLQAALSSRTTPAHPIHFETIFDPGLRQLKVVIVAVAGDTAALLSALDTLLESFRP</sequence>
<dbReference type="AlphaFoldDB" id="A0A3R7HED5"/>
<comment type="caution">
    <text evidence="2">The sequence shown here is derived from an EMBL/GenBank/DDBJ whole genome shotgun (WGS) entry which is preliminary data.</text>
</comment>
<dbReference type="OrthoDB" id="9805928at2"/>
<dbReference type="GO" id="GO:0003677">
    <property type="term" value="F:DNA binding"/>
    <property type="evidence" value="ECO:0007669"/>
    <property type="project" value="UniProtKB-KW"/>
</dbReference>
<dbReference type="Pfam" id="PF12728">
    <property type="entry name" value="HTH_17"/>
    <property type="match status" value="1"/>
</dbReference>
<feature type="domain" description="Helix-turn-helix" evidence="1">
    <location>
        <begin position="5"/>
        <end position="50"/>
    </location>
</feature>
<dbReference type="InterPro" id="IPR010093">
    <property type="entry name" value="SinI_DNA-bd"/>
</dbReference>
<reference evidence="2 3" key="1">
    <citation type="submission" date="2016-07" db="EMBL/GenBank/DDBJ databases">
        <title>Genome analysis of Burkholderia fungorum ES3-20.</title>
        <authorList>
            <person name="Xu D."/>
            <person name="Yao R."/>
            <person name="Zheng S."/>
        </authorList>
    </citation>
    <scope>NUCLEOTIDE SEQUENCE [LARGE SCALE GENOMIC DNA]</scope>
    <source>
        <strain evidence="2 3">ES3-20</strain>
    </source>
</reference>
<dbReference type="NCBIfam" id="TIGR01764">
    <property type="entry name" value="excise"/>
    <property type="match status" value="1"/>
</dbReference>
<accession>A0A3R7HED5</accession>
<evidence type="ECO:0000313" key="3">
    <source>
        <dbReference type="Proteomes" id="UP000283709"/>
    </source>
</evidence>
<organism evidence="2 3">
    <name type="scientific">Paraburkholderia fungorum</name>
    <dbReference type="NCBI Taxonomy" id="134537"/>
    <lineage>
        <taxon>Bacteria</taxon>
        <taxon>Pseudomonadati</taxon>
        <taxon>Pseudomonadota</taxon>
        <taxon>Betaproteobacteria</taxon>
        <taxon>Burkholderiales</taxon>
        <taxon>Burkholderiaceae</taxon>
        <taxon>Paraburkholderia</taxon>
    </lineage>
</organism>
<evidence type="ECO:0000259" key="1">
    <source>
        <dbReference type="Pfam" id="PF12728"/>
    </source>
</evidence>